<evidence type="ECO:0000256" key="1">
    <source>
        <dbReference type="ARBA" id="ARBA00004239"/>
    </source>
</evidence>
<dbReference type="OrthoDB" id="1904546at2759"/>
<dbReference type="InterPro" id="IPR021109">
    <property type="entry name" value="Peptidase_aspartic_dom_sf"/>
</dbReference>
<reference evidence="7" key="3">
    <citation type="submission" date="2020-06" db="EMBL/GenBank/DDBJ databases">
        <title>Helianthus annuus Genome sequencing and assembly Release 2.</title>
        <authorList>
            <person name="Gouzy J."/>
            <person name="Langlade N."/>
            <person name="Munos S."/>
        </authorList>
    </citation>
    <scope>NUCLEOTIDE SEQUENCE</scope>
    <source>
        <tissue evidence="7">Leaves</tissue>
    </source>
</reference>
<dbReference type="PANTHER" id="PTHR47965:SF6">
    <property type="entry name" value="ASPARTIC PROTEINASE GIP1-RELATED"/>
    <property type="match status" value="1"/>
</dbReference>
<reference evidence="8" key="2">
    <citation type="submission" date="2017-02" db="EMBL/GenBank/DDBJ databases">
        <title>Sunflower complete genome.</title>
        <authorList>
            <person name="Langlade N."/>
            <person name="Munos S."/>
        </authorList>
    </citation>
    <scope>NUCLEOTIDE SEQUENCE [LARGE SCALE GENOMIC DNA]</scope>
    <source>
        <tissue evidence="8">Leaves</tissue>
    </source>
</reference>
<dbReference type="GO" id="GO:0006508">
    <property type="term" value="P:proteolysis"/>
    <property type="evidence" value="ECO:0007669"/>
    <property type="project" value="InterPro"/>
</dbReference>
<keyword evidence="9" id="KW-1185">Reference proteome</keyword>
<dbReference type="Gramene" id="mRNA:HanXRQr2_Chr04g0178611">
    <property type="protein sequence ID" value="CDS:HanXRQr2_Chr04g0178611.1"/>
    <property type="gene ID" value="HanXRQr2_Chr04g0178611"/>
</dbReference>
<dbReference type="Pfam" id="PF14543">
    <property type="entry name" value="TAXi_N"/>
    <property type="match status" value="1"/>
</dbReference>
<feature type="signal peptide" evidence="5">
    <location>
        <begin position="1"/>
        <end position="19"/>
    </location>
</feature>
<dbReference type="EMBL" id="CM007892">
    <property type="protein sequence ID" value="OTG30381.1"/>
    <property type="molecule type" value="Genomic_DNA"/>
</dbReference>
<dbReference type="Gene3D" id="2.40.70.10">
    <property type="entry name" value="Acid Proteases"/>
    <property type="match status" value="2"/>
</dbReference>
<dbReference type="STRING" id="4232.A0A251V6Y7"/>
<evidence type="ECO:0000256" key="4">
    <source>
        <dbReference type="ARBA" id="ARBA00022729"/>
    </source>
</evidence>
<dbReference type="InterPro" id="IPR033121">
    <property type="entry name" value="PEPTIDASE_A1"/>
</dbReference>
<dbReference type="FunFam" id="2.40.70.10:FF:000041">
    <property type="entry name" value="Basic 7S globulin"/>
    <property type="match status" value="1"/>
</dbReference>
<evidence type="ECO:0000256" key="5">
    <source>
        <dbReference type="SAM" id="SignalP"/>
    </source>
</evidence>
<dbReference type="AlphaFoldDB" id="A0A251V6Y7"/>
<dbReference type="EMBL" id="MNCJ02000319">
    <property type="protein sequence ID" value="KAF5811191.1"/>
    <property type="molecule type" value="Genomic_DNA"/>
</dbReference>
<keyword evidence="3" id="KW-0964">Secreted</keyword>
<name>A0A251V6Y7_HELAN</name>
<dbReference type="InParanoid" id="A0A251V6Y7"/>
<proteinExistence type="inferred from homology"/>
<keyword evidence="7" id="KW-0858">Xylan degradation</keyword>
<dbReference type="GO" id="GO:0005576">
    <property type="term" value="C:extracellular region"/>
    <property type="evidence" value="ECO:0007669"/>
    <property type="project" value="UniProtKB-SubCell"/>
</dbReference>
<gene>
    <name evidence="8" type="ORF">HannXRQ_Chr03g0063861</name>
    <name evidence="7" type="ORF">HanXRQr2_Chr04g0178611</name>
</gene>
<dbReference type="InterPro" id="IPR001461">
    <property type="entry name" value="Aspartic_peptidase_A1"/>
</dbReference>
<evidence type="ECO:0000256" key="3">
    <source>
        <dbReference type="ARBA" id="ARBA00022525"/>
    </source>
</evidence>
<dbReference type="PANTHER" id="PTHR47965">
    <property type="entry name" value="ASPARTYL PROTEASE-RELATED"/>
    <property type="match status" value="1"/>
</dbReference>
<evidence type="ECO:0000313" key="8">
    <source>
        <dbReference type="EMBL" id="OTG30381.1"/>
    </source>
</evidence>
<comment type="subcellular location">
    <subcellularLocation>
        <location evidence="1">Secreted</location>
        <location evidence="1">Extracellular space</location>
    </subcellularLocation>
</comment>
<evidence type="ECO:0000256" key="2">
    <source>
        <dbReference type="ARBA" id="ARBA00007447"/>
    </source>
</evidence>
<organism evidence="8 9">
    <name type="scientific">Helianthus annuus</name>
    <name type="common">Common sunflower</name>
    <dbReference type="NCBI Taxonomy" id="4232"/>
    <lineage>
        <taxon>Eukaryota</taxon>
        <taxon>Viridiplantae</taxon>
        <taxon>Streptophyta</taxon>
        <taxon>Embryophyta</taxon>
        <taxon>Tracheophyta</taxon>
        <taxon>Spermatophyta</taxon>
        <taxon>Magnoliopsida</taxon>
        <taxon>eudicotyledons</taxon>
        <taxon>Gunneridae</taxon>
        <taxon>Pentapetalae</taxon>
        <taxon>asterids</taxon>
        <taxon>campanulids</taxon>
        <taxon>Asterales</taxon>
        <taxon>Asteraceae</taxon>
        <taxon>Asteroideae</taxon>
        <taxon>Heliantheae alliance</taxon>
        <taxon>Heliantheae</taxon>
        <taxon>Helianthus</taxon>
    </lineage>
</organism>
<protein>
    <submittedName>
        <fullName evidence="7">Aspartic peptidase A1 family, aspartic peptidase domain superfamily, xylanase inhibitor</fullName>
    </submittedName>
    <submittedName>
        <fullName evidence="8">Putative aspartic peptidase A1 family</fullName>
    </submittedName>
</protein>
<keyword evidence="7" id="KW-0624">Polysaccharide degradation</keyword>
<dbReference type="Pfam" id="PF14541">
    <property type="entry name" value="TAXi_C"/>
    <property type="match status" value="1"/>
</dbReference>
<dbReference type="GO" id="GO:0045493">
    <property type="term" value="P:xylan catabolic process"/>
    <property type="evidence" value="ECO:0007669"/>
    <property type="project" value="UniProtKB-KW"/>
</dbReference>
<reference evidence="7 9" key="1">
    <citation type="journal article" date="2017" name="Nature">
        <title>The sunflower genome provides insights into oil metabolism, flowering and Asterid evolution.</title>
        <authorList>
            <person name="Badouin H."/>
            <person name="Gouzy J."/>
            <person name="Grassa C.J."/>
            <person name="Murat F."/>
            <person name="Staton S.E."/>
            <person name="Cottret L."/>
            <person name="Lelandais-Briere C."/>
            <person name="Owens G.L."/>
            <person name="Carrere S."/>
            <person name="Mayjonade B."/>
            <person name="Legrand L."/>
            <person name="Gill N."/>
            <person name="Kane N.C."/>
            <person name="Bowers J.E."/>
            <person name="Hubner S."/>
            <person name="Bellec A."/>
            <person name="Berard A."/>
            <person name="Berges H."/>
            <person name="Blanchet N."/>
            <person name="Boniface M.C."/>
            <person name="Brunel D."/>
            <person name="Catrice O."/>
            <person name="Chaidir N."/>
            <person name="Claudel C."/>
            <person name="Donnadieu C."/>
            <person name="Faraut T."/>
            <person name="Fievet G."/>
            <person name="Helmstetter N."/>
            <person name="King M."/>
            <person name="Knapp S.J."/>
            <person name="Lai Z."/>
            <person name="Le Paslier M.C."/>
            <person name="Lippi Y."/>
            <person name="Lorenzon L."/>
            <person name="Mandel J.R."/>
            <person name="Marage G."/>
            <person name="Marchand G."/>
            <person name="Marquand E."/>
            <person name="Bret-Mestries E."/>
            <person name="Morien E."/>
            <person name="Nambeesan S."/>
            <person name="Nguyen T."/>
            <person name="Pegot-Espagnet P."/>
            <person name="Pouilly N."/>
            <person name="Raftis F."/>
            <person name="Sallet E."/>
            <person name="Schiex T."/>
            <person name="Thomas J."/>
            <person name="Vandecasteele C."/>
            <person name="Vares D."/>
            <person name="Vear F."/>
            <person name="Vautrin S."/>
            <person name="Crespi M."/>
            <person name="Mangin B."/>
            <person name="Burke J.M."/>
            <person name="Salse J."/>
            <person name="Munos S."/>
            <person name="Vincourt P."/>
            <person name="Rieseberg L.H."/>
            <person name="Langlade N.B."/>
        </authorList>
    </citation>
    <scope>NUCLEOTIDE SEQUENCE [LARGE SCALE GENOMIC DNA]</scope>
    <source>
        <strain evidence="9">cv. SF193</strain>
        <tissue evidence="7">Leaves</tissue>
    </source>
</reference>
<sequence length="421" mass="46272">MSPSILLLFLFLFVTPSFSAFVAPITKHHVHNTPFYTLKLQLKTPMQPTFLLLHIGATYTAVNCHSNYTSTTSRPVPCNSSLCHSLRSNQLISKKCDITTNAAVGGNCVISPHKSFAMVDSLALQATDGRNPGKLTTFPEFVFTCSDESSRLLKGRAKKVVAGLAGLGVSNYSLPAQVSTNSSVFSLCISGSPSAPGVAFFGLDKPYYFFPGLDVSNHLSYTPLFSYHPGIFTNRKTETKQLKDGYYIKVKSIIINGKPININQKLTMISTTNPYTVLERTIFRAVTVEFKKESRTMKLKSVKPVKPFKLCYEADGVLETHLGPTVPQIKLVMQNDVVWRVFGKNSMVRIVDEGLDAWCLAVVDGGVGSVPAMVIGGHQLEDNLLQFDYGKKTLGFSSTLLQYKTLCANFNFSTNNAIKVF</sequence>
<dbReference type="SUPFAM" id="SSF50630">
    <property type="entry name" value="Acid proteases"/>
    <property type="match status" value="1"/>
</dbReference>
<evidence type="ECO:0000259" key="6">
    <source>
        <dbReference type="PROSITE" id="PS51767"/>
    </source>
</evidence>
<dbReference type="InterPro" id="IPR032799">
    <property type="entry name" value="TAXi_C"/>
</dbReference>
<keyword evidence="7" id="KW-0119">Carbohydrate metabolism</keyword>
<evidence type="ECO:0000313" key="9">
    <source>
        <dbReference type="Proteomes" id="UP000215914"/>
    </source>
</evidence>
<evidence type="ECO:0000313" key="7">
    <source>
        <dbReference type="EMBL" id="KAF5811191.1"/>
    </source>
</evidence>
<dbReference type="PROSITE" id="PS51767">
    <property type="entry name" value="PEPTIDASE_A1"/>
    <property type="match status" value="1"/>
</dbReference>
<keyword evidence="4 5" id="KW-0732">Signal</keyword>
<dbReference type="OMA" id="CDITTNA"/>
<dbReference type="Proteomes" id="UP000215914">
    <property type="component" value="Chromosome 3"/>
</dbReference>
<dbReference type="InterPro" id="IPR032861">
    <property type="entry name" value="TAXi_N"/>
</dbReference>
<dbReference type="GO" id="GO:0004190">
    <property type="term" value="F:aspartic-type endopeptidase activity"/>
    <property type="evidence" value="ECO:0007669"/>
    <property type="project" value="InterPro"/>
</dbReference>
<keyword evidence="7" id="KW-0378">Hydrolase</keyword>
<accession>A0A251V6Y7</accession>
<keyword evidence="7" id="KW-0326">Glycosidase</keyword>
<comment type="similarity">
    <text evidence="2">Belongs to the peptidase A1 family.</text>
</comment>
<dbReference type="GO" id="GO:0016798">
    <property type="term" value="F:hydrolase activity, acting on glycosyl bonds"/>
    <property type="evidence" value="ECO:0007669"/>
    <property type="project" value="UniProtKB-KW"/>
</dbReference>
<feature type="chain" id="PRO_5012128882" evidence="5">
    <location>
        <begin position="20"/>
        <end position="421"/>
    </location>
</feature>
<feature type="domain" description="Peptidase A1" evidence="6">
    <location>
        <begin position="36"/>
        <end position="397"/>
    </location>
</feature>